<dbReference type="CDD" id="cd19991">
    <property type="entry name" value="PBP1_ABC_xylose_binding"/>
    <property type="match status" value="1"/>
</dbReference>
<dbReference type="Proteomes" id="UP000031518">
    <property type="component" value="Unassembled WGS sequence"/>
</dbReference>
<reference evidence="5 6" key="2">
    <citation type="submission" date="2015-01" db="EMBL/GenBank/DDBJ databases">
        <title>Complete genome sequence of Pyrinomonas methylaliphatogenes type strain K22T.</title>
        <authorList>
            <person name="Lee K.C.Y."/>
            <person name="Power J.F."/>
            <person name="Dunfield P.F."/>
            <person name="Morgan X.C."/>
            <person name="Huttenhower C."/>
            <person name="Stott M.B."/>
        </authorList>
    </citation>
    <scope>NUCLEOTIDE SEQUENCE [LARGE SCALE GENOMIC DNA]</scope>
    <source>
        <strain evidence="5 6">K22</strain>
    </source>
</reference>
<gene>
    <name evidence="5" type="ORF">PYK22_00092</name>
</gene>
<dbReference type="InterPro" id="IPR050555">
    <property type="entry name" value="Bact_Solute-Bind_Prot2"/>
</dbReference>
<protein>
    <submittedName>
        <fullName evidence="5">Xylose-binding protein</fullName>
    </submittedName>
</protein>
<organism evidence="5 6">
    <name type="scientific">Pyrinomonas methylaliphatogenes</name>
    <dbReference type="NCBI Taxonomy" id="454194"/>
    <lineage>
        <taxon>Bacteria</taxon>
        <taxon>Pseudomonadati</taxon>
        <taxon>Acidobacteriota</taxon>
        <taxon>Blastocatellia</taxon>
        <taxon>Blastocatellales</taxon>
        <taxon>Pyrinomonadaceae</taxon>
        <taxon>Pyrinomonas</taxon>
    </lineage>
</organism>
<comment type="similarity">
    <text evidence="2">Belongs to the bacterial solute-binding protein 2 family.</text>
</comment>
<evidence type="ECO:0000313" key="5">
    <source>
        <dbReference type="EMBL" id="CDM64100.1"/>
    </source>
</evidence>
<evidence type="ECO:0000259" key="4">
    <source>
        <dbReference type="Pfam" id="PF13407"/>
    </source>
</evidence>
<comment type="subcellular location">
    <subcellularLocation>
        <location evidence="1">Cell envelope</location>
    </subcellularLocation>
</comment>
<sequence length="404" mass="44503">MEELAGWKFLRAADKLVRRVARTVIATEILLDFHSWERMRMLRFGSLLTLVWVIVCVGCVSGPSERAGGKRRGPVRIGFSLDTLKEERWQRDRDLFVAKAKELGAETLVQAANSDDALQLQQAENLLTQGIDVLVVVPHNAETSAAIVELAKKQGVPVISYDRLIRHADVDLYVSFDNLRVGEMQARYLLDRAPAGNYVLIEGAPTDNNAHLYHEGHMKVLGPAVKSGKVKIVLEQWAREWLPSEALKHTENALTQANNQVAAVVASNDGLAGGVVQALEEQGLAGKVLVSGQDADLAALQRIVEGKQTMTVYKPIKLLAERAAEAAVRLARGEKVETNGVLNNGRKDVPSILLDPIVVDKNNIVDTVVKDGFHRLEDIYRNVPRDQWPRVASSRVVDSSSRAN</sequence>
<dbReference type="AlphaFoldDB" id="A0A0B6WVH2"/>
<proteinExistence type="inferred from homology"/>
<evidence type="ECO:0000256" key="2">
    <source>
        <dbReference type="ARBA" id="ARBA00007639"/>
    </source>
</evidence>
<dbReference type="Pfam" id="PF13407">
    <property type="entry name" value="Peripla_BP_4"/>
    <property type="match status" value="1"/>
</dbReference>
<dbReference type="InterPro" id="IPR025997">
    <property type="entry name" value="SBP_2_dom"/>
</dbReference>
<dbReference type="PANTHER" id="PTHR30036">
    <property type="entry name" value="D-XYLOSE-BINDING PERIPLASMIC PROTEIN"/>
    <property type="match status" value="1"/>
</dbReference>
<dbReference type="GO" id="GO:0030288">
    <property type="term" value="C:outer membrane-bounded periplasmic space"/>
    <property type="evidence" value="ECO:0007669"/>
    <property type="project" value="TreeGrafter"/>
</dbReference>
<keyword evidence="6" id="KW-1185">Reference proteome</keyword>
<dbReference type="STRING" id="454194.PYK22_00092"/>
<dbReference type="PANTHER" id="PTHR30036:SF1">
    <property type="entry name" value="D-XYLOSE-BINDING PERIPLASMIC PROTEIN"/>
    <property type="match status" value="1"/>
</dbReference>
<evidence type="ECO:0000313" key="6">
    <source>
        <dbReference type="Proteomes" id="UP000031518"/>
    </source>
</evidence>
<evidence type="ECO:0000256" key="3">
    <source>
        <dbReference type="ARBA" id="ARBA00022729"/>
    </source>
</evidence>
<dbReference type="Gene3D" id="3.40.50.2300">
    <property type="match status" value="2"/>
</dbReference>
<dbReference type="EMBL" id="CBXV010000001">
    <property type="protein sequence ID" value="CDM64100.1"/>
    <property type="molecule type" value="Genomic_DNA"/>
</dbReference>
<dbReference type="SUPFAM" id="SSF53822">
    <property type="entry name" value="Periplasmic binding protein-like I"/>
    <property type="match status" value="1"/>
</dbReference>
<feature type="domain" description="Periplasmic binding protein" evidence="4">
    <location>
        <begin position="77"/>
        <end position="335"/>
    </location>
</feature>
<dbReference type="InterPro" id="IPR028082">
    <property type="entry name" value="Peripla_BP_I"/>
</dbReference>
<dbReference type="GO" id="GO:0048029">
    <property type="term" value="F:monosaccharide binding"/>
    <property type="evidence" value="ECO:0007669"/>
    <property type="project" value="InterPro"/>
</dbReference>
<dbReference type="InterPro" id="IPR013456">
    <property type="entry name" value="XylF"/>
</dbReference>
<keyword evidence="3" id="KW-0732">Signal</keyword>
<dbReference type="NCBIfam" id="TIGR02634">
    <property type="entry name" value="xylF"/>
    <property type="match status" value="1"/>
</dbReference>
<reference evidence="5 6" key="1">
    <citation type="submission" date="2013-12" db="EMBL/GenBank/DDBJ databases">
        <authorList>
            <person name="Stott M."/>
        </authorList>
    </citation>
    <scope>NUCLEOTIDE SEQUENCE [LARGE SCALE GENOMIC DNA]</scope>
    <source>
        <strain evidence="5 6">K22</strain>
    </source>
</reference>
<name>A0A0B6WVH2_9BACT</name>
<evidence type="ECO:0000256" key="1">
    <source>
        <dbReference type="ARBA" id="ARBA00004196"/>
    </source>
</evidence>
<dbReference type="GO" id="GO:0015753">
    <property type="term" value="P:D-xylose transmembrane transport"/>
    <property type="evidence" value="ECO:0007669"/>
    <property type="project" value="InterPro"/>
</dbReference>
<accession>A0A0B6WVH2</accession>